<reference evidence="1 2" key="1">
    <citation type="journal article" date="2024" name="Plant J.">
        <title>Genome sequences and population genomics reveal climatic adaptation and genomic divergence between two closely related sweetgum species.</title>
        <authorList>
            <person name="Xu W.Q."/>
            <person name="Ren C.Q."/>
            <person name="Zhang X.Y."/>
            <person name="Comes H.P."/>
            <person name="Liu X.H."/>
            <person name="Li Y.G."/>
            <person name="Kettle C.J."/>
            <person name="Jalonen R."/>
            <person name="Gaisberger H."/>
            <person name="Ma Y.Z."/>
            <person name="Qiu Y.X."/>
        </authorList>
    </citation>
    <scope>NUCLEOTIDE SEQUENCE [LARGE SCALE GENOMIC DNA]</scope>
    <source>
        <strain evidence="1">Hangzhou</strain>
    </source>
</reference>
<dbReference type="SUPFAM" id="SSF53756">
    <property type="entry name" value="UDP-Glycosyltransferase/glycogen phosphorylase"/>
    <property type="match status" value="1"/>
</dbReference>
<comment type="caution">
    <text evidence="1">The sequence shown here is derived from an EMBL/GenBank/DDBJ whole genome shotgun (WGS) entry which is preliminary data.</text>
</comment>
<dbReference type="EMBL" id="JBBPBK010000095">
    <property type="protein sequence ID" value="KAK9266648.1"/>
    <property type="molecule type" value="Genomic_DNA"/>
</dbReference>
<accession>A0AAP0N614</accession>
<protein>
    <recommendedName>
        <fullName evidence="3">UDP-glycosyltransferase</fullName>
    </recommendedName>
</protein>
<evidence type="ECO:0000313" key="1">
    <source>
        <dbReference type="EMBL" id="KAK9266648.1"/>
    </source>
</evidence>
<dbReference type="AlphaFoldDB" id="A0AAP0N614"/>
<keyword evidence="2" id="KW-1185">Reference proteome</keyword>
<organism evidence="1 2">
    <name type="scientific">Liquidambar formosana</name>
    <name type="common">Formosan gum</name>
    <dbReference type="NCBI Taxonomy" id="63359"/>
    <lineage>
        <taxon>Eukaryota</taxon>
        <taxon>Viridiplantae</taxon>
        <taxon>Streptophyta</taxon>
        <taxon>Embryophyta</taxon>
        <taxon>Tracheophyta</taxon>
        <taxon>Spermatophyta</taxon>
        <taxon>Magnoliopsida</taxon>
        <taxon>eudicotyledons</taxon>
        <taxon>Gunneridae</taxon>
        <taxon>Pentapetalae</taxon>
        <taxon>Saxifragales</taxon>
        <taxon>Altingiaceae</taxon>
        <taxon>Liquidambar</taxon>
    </lineage>
</organism>
<name>A0AAP0N614_LIQFO</name>
<evidence type="ECO:0000313" key="2">
    <source>
        <dbReference type="Proteomes" id="UP001415857"/>
    </source>
</evidence>
<proteinExistence type="predicted"/>
<gene>
    <name evidence="1" type="ORF">L1049_012544</name>
</gene>
<dbReference type="Proteomes" id="UP001415857">
    <property type="component" value="Unassembled WGS sequence"/>
</dbReference>
<dbReference type="Gene3D" id="3.40.50.2000">
    <property type="entry name" value="Glycogen Phosphorylase B"/>
    <property type="match status" value="1"/>
</dbReference>
<sequence length="123" mass="14036">MQQLIRLNQLDLIRFFPLDVPHVDGLPPGAEIASNVPFSNHTHLATAFDQTKHQVETILISLKPDFILFDFAFWVPALARCLGIKSIYYSVEWPVTYTLWLDPSRNSFGKNRTVDELVQLPLG</sequence>
<evidence type="ECO:0008006" key="3">
    <source>
        <dbReference type="Google" id="ProtNLM"/>
    </source>
</evidence>